<dbReference type="Pfam" id="PF07127">
    <property type="entry name" value="Nodulin_late"/>
    <property type="match status" value="1"/>
</dbReference>
<gene>
    <name evidence="3" type="ordered locus">MTR_3g450180</name>
    <name evidence="4" type="ORF">MtrunA17_Chr3g0095571</name>
</gene>
<dbReference type="Gramene" id="rna14888">
    <property type="protein sequence ID" value="RHN66800.1"/>
    <property type="gene ID" value="gene14888"/>
</dbReference>
<evidence type="ECO:0000259" key="2">
    <source>
        <dbReference type="Pfam" id="PF07127"/>
    </source>
</evidence>
<organism evidence="3 6">
    <name type="scientific">Medicago truncatula</name>
    <name type="common">Barrel medic</name>
    <name type="synonym">Medicago tribuloides</name>
    <dbReference type="NCBI Taxonomy" id="3880"/>
    <lineage>
        <taxon>Eukaryota</taxon>
        <taxon>Viridiplantae</taxon>
        <taxon>Streptophyta</taxon>
        <taxon>Embryophyta</taxon>
        <taxon>Tracheophyta</taxon>
        <taxon>Spermatophyta</taxon>
        <taxon>Magnoliopsida</taxon>
        <taxon>eudicotyledons</taxon>
        <taxon>Gunneridae</taxon>
        <taxon>Pentapetalae</taxon>
        <taxon>rosids</taxon>
        <taxon>fabids</taxon>
        <taxon>Fabales</taxon>
        <taxon>Fabaceae</taxon>
        <taxon>Papilionoideae</taxon>
        <taxon>50 kb inversion clade</taxon>
        <taxon>NPAAA clade</taxon>
        <taxon>Hologalegina</taxon>
        <taxon>IRL clade</taxon>
        <taxon>Trifolieae</taxon>
        <taxon>Medicago</taxon>
    </lineage>
</organism>
<dbReference type="Proteomes" id="UP000265566">
    <property type="component" value="Chromosome 3"/>
</dbReference>
<keyword evidence="1" id="KW-0732">Signal</keyword>
<dbReference type="HOGENOM" id="CLU_181053_0_2_1"/>
<sequence>MAKTTKLIYVMILFLSLFLVAKNVTAQIRCNDAFECRRSAICNFPNKWKCNDHKCECV</sequence>
<dbReference type="EnsemblPlants" id="KEH33659">
    <property type="protein sequence ID" value="KEH33659"/>
    <property type="gene ID" value="MTR_3g450180"/>
</dbReference>
<evidence type="ECO:0000313" key="5">
    <source>
        <dbReference type="EnsemblPlants" id="KEH33659"/>
    </source>
</evidence>
<evidence type="ECO:0000256" key="1">
    <source>
        <dbReference type="SAM" id="SignalP"/>
    </source>
</evidence>
<evidence type="ECO:0000313" key="3">
    <source>
        <dbReference type="EMBL" id="KEH33659.1"/>
    </source>
</evidence>
<reference evidence="3 6" key="2">
    <citation type="journal article" date="2014" name="BMC Genomics">
        <title>An improved genome release (version Mt4.0) for the model legume Medicago truncatula.</title>
        <authorList>
            <person name="Tang H."/>
            <person name="Krishnakumar V."/>
            <person name="Bidwell S."/>
            <person name="Rosen B."/>
            <person name="Chan A."/>
            <person name="Zhou S."/>
            <person name="Gentzbittel L."/>
            <person name="Childs K.L."/>
            <person name="Yandell M."/>
            <person name="Gundlach H."/>
            <person name="Mayer K.F."/>
            <person name="Schwartz D.C."/>
            <person name="Town C.D."/>
        </authorList>
    </citation>
    <scope>GENOME REANNOTATION</scope>
    <source>
        <strain evidence="3">A17</strain>
        <strain evidence="5 6">cv. Jemalong A17</strain>
    </source>
</reference>
<dbReference type="AlphaFoldDB" id="A0A072UUY4"/>
<feature type="signal peptide" evidence="1">
    <location>
        <begin position="1"/>
        <end position="26"/>
    </location>
</feature>
<dbReference type="InterPro" id="IPR009810">
    <property type="entry name" value="Nodulin_late_dom"/>
</dbReference>
<evidence type="ECO:0000313" key="6">
    <source>
        <dbReference type="Proteomes" id="UP000002051"/>
    </source>
</evidence>
<name>A0A072UUY4_MEDTR</name>
<evidence type="ECO:0000313" key="4">
    <source>
        <dbReference type="EMBL" id="RHN66800.1"/>
    </source>
</evidence>
<keyword evidence="6" id="KW-1185">Reference proteome</keyword>
<proteinExistence type="predicted"/>
<protein>
    <submittedName>
        <fullName evidence="3">Nodule Cysteine-Rich (NCR) secreted peptide</fullName>
    </submittedName>
    <submittedName>
        <fullName evidence="4">Putative Late nodulin</fullName>
    </submittedName>
</protein>
<feature type="domain" description="Late nodulin" evidence="2">
    <location>
        <begin position="1"/>
        <end position="56"/>
    </location>
</feature>
<reference evidence="3 6" key="1">
    <citation type="journal article" date="2011" name="Nature">
        <title>The Medicago genome provides insight into the evolution of rhizobial symbioses.</title>
        <authorList>
            <person name="Young N.D."/>
            <person name="Debelle F."/>
            <person name="Oldroyd G.E."/>
            <person name="Geurts R."/>
            <person name="Cannon S.B."/>
            <person name="Udvardi M.K."/>
            <person name="Benedito V.A."/>
            <person name="Mayer K.F."/>
            <person name="Gouzy J."/>
            <person name="Schoof H."/>
            <person name="Van de Peer Y."/>
            <person name="Proost S."/>
            <person name="Cook D.R."/>
            <person name="Meyers B.C."/>
            <person name="Spannagl M."/>
            <person name="Cheung F."/>
            <person name="De Mita S."/>
            <person name="Krishnakumar V."/>
            <person name="Gundlach H."/>
            <person name="Zhou S."/>
            <person name="Mudge J."/>
            <person name="Bharti A.K."/>
            <person name="Murray J.D."/>
            <person name="Naoumkina M.A."/>
            <person name="Rosen B."/>
            <person name="Silverstein K.A."/>
            <person name="Tang H."/>
            <person name="Rombauts S."/>
            <person name="Zhao P.X."/>
            <person name="Zhou P."/>
            <person name="Barbe V."/>
            <person name="Bardou P."/>
            <person name="Bechner M."/>
            <person name="Bellec A."/>
            <person name="Berger A."/>
            <person name="Berges H."/>
            <person name="Bidwell S."/>
            <person name="Bisseling T."/>
            <person name="Choisne N."/>
            <person name="Couloux A."/>
            <person name="Denny R."/>
            <person name="Deshpande S."/>
            <person name="Dai X."/>
            <person name="Doyle J.J."/>
            <person name="Dudez A.M."/>
            <person name="Farmer A.D."/>
            <person name="Fouteau S."/>
            <person name="Franken C."/>
            <person name="Gibelin C."/>
            <person name="Gish J."/>
            <person name="Goldstein S."/>
            <person name="Gonzalez A.J."/>
            <person name="Green P.J."/>
            <person name="Hallab A."/>
            <person name="Hartog M."/>
            <person name="Hua A."/>
            <person name="Humphray S.J."/>
            <person name="Jeong D.H."/>
            <person name="Jing Y."/>
            <person name="Jocker A."/>
            <person name="Kenton S.M."/>
            <person name="Kim D.J."/>
            <person name="Klee K."/>
            <person name="Lai H."/>
            <person name="Lang C."/>
            <person name="Lin S."/>
            <person name="Macmil S.L."/>
            <person name="Magdelenat G."/>
            <person name="Matthews L."/>
            <person name="McCorrison J."/>
            <person name="Monaghan E.L."/>
            <person name="Mun J.H."/>
            <person name="Najar F.Z."/>
            <person name="Nicholson C."/>
            <person name="Noirot C."/>
            <person name="O'Bleness M."/>
            <person name="Paule C.R."/>
            <person name="Poulain J."/>
            <person name="Prion F."/>
            <person name="Qin B."/>
            <person name="Qu C."/>
            <person name="Retzel E.F."/>
            <person name="Riddle C."/>
            <person name="Sallet E."/>
            <person name="Samain S."/>
            <person name="Samson N."/>
            <person name="Sanders I."/>
            <person name="Saurat O."/>
            <person name="Scarpelli C."/>
            <person name="Schiex T."/>
            <person name="Segurens B."/>
            <person name="Severin A.J."/>
            <person name="Sherrier D.J."/>
            <person name="Shi R."/>
            <person name="Sims S."/>
            <person name="Singer S.R."/>
            <person name="Sinharoy S."/>
            <person name="Sterck L."/>
            <person name="Viollet A."/>
            <person name="Wang B.B."/>
            <person name="Wang K."/>
            <person name="Wang M."/>
            <person name="Wang X."/>
            <person name="Warfsmann J."/>
            <person name="Weissenbach J."/>
            <person name="White D.D."/>
            <person name="White J.D."/>
            <person name="Wiley G.B."/>
            <person name="Wincker P."/>
            <person name="Xing Y."/>
            <person name="Yang L."/>
            <person name="Yao Z."/>
            <person name="Ying F."/>
            <person name="Zhai J."/>
            <person name="Zhou L."/>
            <person name="Zuber A."/>
            <person name="Denarie J."/>
            <person name="Dixon R.A."/>
            <person name="May G.D."/>
            <person name="Schwartz D.C."/>
            <person name="Rogers J."/>
            <person name="Quetier F."/>
            <person name="Town C.D."/>
            <person name="Roe B.A."/>
        </authorList>
    </citation>
    <scope>NUCLEOTIDE SEQUENCE [LARGE SCALE GENOMIC DNA]</scope>
    <source>
        <strain evidence="3">A17</strain>
        <strain evidence="5 6">cv. Jemalong A17</strain>
    </source>
</reference>
<dbReference type="Proteomes" id="UP000002051">
    <property type="component" value="Chromosome 3"/>
</dbReference>
<dbReference type="EMBL" id="CM001219">
    <property type="protein sequence ID" value="KEH33659.1"/>
    <property type="molecule type" value="Genomic_DNA"/>
</dbReference>
<dbReference type="GO" id="GO:0046872">
    <property type="term" value="F:metal ion binding"/>
    <property type="evidence" value="ECO:0007669"/>
    <property type="project" value="InterPro"/>
</dbReference>
<reference evidence="7" key="4">
    <citation type="journal article" date="2018" name="Nat. Plants">
        <title>Whole-genome landscape of Medicago truncatula symbiotic genes.</title>
        <authorList>
            <person name="Pecrix Y."/>
            <person name="Staton S.E."/>
            <person name="Sallet E."/>
            <person name="Lelandais-Briere C."/>
            <person name="Moreau S."/>
            <person name="Carrere S."/>
            <person name="Blein T."/>
            <person name="Jardinaud M.F."/>
            <person name="Latrasse D."/>
            <person name="Zouine M."/>
            <person name="Zahm M."/>
            <person name="Kreplak J."/>
            <person name="Mayjonade B."/>
            <person name="Satge C."/>
            <person name="Perez M."/>
            <person name="Cauet S."/>
            <person name="Marande W."/>
            <person name="Chantry-Darmon C."/>
            <person name="Lopez-Roques C."/>
            <person name="Bouchez O."/>
            <person name="Berard A."/>
            <person name="Debelle F."/>
            <person name="Munos S."/>
            <person name="Bendahmane A."/>
            <person name="Berges H."/>
            <person name="Niebel A."/>
            <person name="Buitink J."/>
            <person name="Frugier F."/>
            <person name="Benhamed M."/>
            <person name="Crespi M."/>
            <person name="Gouzy J."/>
            <person name="Gamas P."/>
        </authorList>
    </citation>
    <scope>NUCLEOTIDE SEQUENCE [LARGE SCALE GENOMIC DNA]</scope>
    <source>
        <strain evidence="7">cv. Jemalong A17</strain>
    </source>
</reference>
<feature type="chain" id="PRO_5014500003" evidence="1">
    <location>
        <begin position="27"/>
        <end position="58"/>
    </location>
</feature>
<accession>A0A072UUY4</accession>
<evidence type="ECO:0000313" key="7">
    <source>
        <dbReference type="Proteomes" id="UP000265566"/>
    </source>
</evidence>
<dbReference type="EMBL" id="PSQE01000003">
    <property type="protein sequence ID" value="RHN66800.1"/>
    <property type="molecule type" value="Genomic_DNA"/>
</dbReference>
<reference evidence="5" key="3">
    <citation type="submission" date="2015-04" db="UniProtKB">
        <authorList>
            <consortium name="EnsemblPlants"/>
        </authorList>
    </citation>
    <scope>IDENTIFICATION</scope>
    <source>
        <strain evidence="5">cv. Jemalong A17</strain>
    </source>
</reference>
<reference evidence="4" key="5">
    <citation type="journal article" date="2018" name="Nat. Plants">
        <title>Whole-genome landscape of Medicago truncatula symbiotic genes.</title>
        <authorList>
            <person name="Pecrix Y."/>
            <person name="Gamas P."/>
            <person name="Carrere S."/>
        </authorList>
    </citation>
    <scope>NUCLEOTIDE SEQUENCE</scope>
    <source>
        <tissue evidence="4">Leaves</tissue>
    </source>
</reference>